<evidence type="ECO:0000313" key="2">
    <source>
        <dbReference type="EMBL" id="KYC38631.1"/>
    </source>
</evidence>
<evidence type="ECO:0000313" key="3">
    <source>
        <dbReference type="Proteomes" id="UP000076925"/>
    </source>
</evidence>
<dbReference type="EMBL" id="ANNX02000040">
    <property type="protein sequence ID" value="KYC38631.1"/>
    <property type="molecule type" value="Genomic_DNA"/>
</dbReference>
<dbReference type="STRING" id="128403.WA1_36245"/>
<dbReference type="Proteomes" id="UP000076925">
    <property type="component" value="Unassembled WGS sequence"/>
</dbReference>
<protein>
    <submittedName>
        <fullName evidence="2">Uncharacterized protein</fullName>
    </submittedName>
</protein>
<accession>A0A139X1Q5</accession>
<keyword evidence="3" id="KW-1185">Reference proteome</keyword>
<reference evidence="2 3" key="1">
    <citation type="journal article" date="2013" name="Genome Biol. Evol.">
        <title>Genomes of Stigonematalean cyanobacteria (subsection V) and the evolution of oxygenic photosynthesis from prokaryotes to plastids.</title>
        <authorList>
            <person name="Dagan T."/>
            <person name="Roettger M."/>
            <person name="Stucken K."/>
            <person name="Landan G."/>
            <person name="Koch R."/>
            <person name="Major P."/>
            <person name="Gould S.B."/>
            <person name="Goremykin V.V."/>
            <person name="Rippka R."/>
            <person name="Tandeau de Marsac N."/>
            <person name="Gugger M."/>
            <person name="Lockhart P.J."/>
            <person name="Allen J.F."/>
            <person name="Brune I."/>
            <person name="Maus I."/>
            <person name="Puhler A."/>
            <person name="Martin W.F."/>
        </authorList>
    </citation>
    <scope>NUCLEOTIDE SEQUENCE [LARGE SCALE GENOMIC DNA]</scope>
    <source>
        <strain evidence="2 3">PCC 7110</strain>
    </source>
</reference>
<evidence type="ECO:0000256" key="1">
    <source>
        <dbReference type="SAM" id="Phobius"/>
    </source>
</evidence>
<organism evidence="2 3">
    <name type="scientific">Scytonema hofmannii PCC 7110</name>
    <dbReference type="NCBI Taxonomy" id="128403"/>
    <lineage>
        <taxon>Bacteria</taxon>
        <taxon>Bacillati</taxon>
        <taxon>Cyanobacteriota</taxon>
        <taxon>Cyanophyceae</taxon>
        <taxon>Nostocales</taxon>
        <taxon>Scytonemataceae</taxon>
        <taxon>Scytonema</taxon>
    </lineage>
</organism>
<gene>
    <name evidence="2" type="ORF">WA1_36245</name>
</gene>
<name>A0A139X1Q5_9CYAN</name>
<feature type="transmembrane region" description="Helical" evidence="1">
    <location>
        <begin position="80"/>
        <end position="101"/>
    </location>
</feature>
<sequence length="127" mass="14905">MPTINGKLITQGQNHLETLDTLKHQTTNIMQNFQDLETQIISLSQQQEQKYAQEINTIKSRLTQLDKRCILLEESIARQLIQFIVINIFSIFGLIFLWYWFEVSNKPTHQTKSVIPDITINLKSRVF</sequence>
<proteinExistence type="predicted"/>
<keyword evidence="1" id="KW-0812">Transmembrane</keyword>
<keyword evidence="1" id="KW-0472">Membrane</keyword>
<comment type="caution">
    <text evidence="2">The sequence shown here is derived from an EMBL/GenBank/DDBJ whole genome shotgun (WGS) entry which is preliminary data.</text>
</comment>
<dbReference type="AlphaFoldDB" id="A0A139X1Q5"/>
<keyword evidence="1" id="KW-1133">Transmembrane helix</keyword>